<dbReference type="SMART" id="SM00418">
    <property type="entry name" value="HTH_ARSR"/>
    <property type="match status" value="1"/>
</dbReference>
<dbReference type="PRINTS" id="PR00778">
    <property type="entry name" value="HTHARSR"/>
</dbReference>
<proteinExistence type="predicted"/>
<evidence type="ECO:0000256" key="1">
    <source>
        <dbReference type="ARBA" id="ARBA00023015"/>
    </source>
</evidence>
<dbReference type="EMBL" id="VWSF01000013">
    <property type="protein sequence ID" value="KAA5543540.1"/>
    <property type="molecule type" value="Genomic_DNA"/>
</dbReference>
<keyword evidence="3" id="KW-0804">Transcription</keyword>
<dbReference type="InterPro" id="IPR036388">
    <property type="entry name" value="WH-like_DNA-bd_sf"/>
</dbReference>
<dbReference type="InterPro" id="IPR011991">
    <property type="entry name" value="ArsR-like_HTH"/>
</dbReference>
<evidence type="ECO:0000313" key="6">
    <source>
        <dbReference type="Proteomes" id="UP000323426"/>
    </source>
</evidence>
<keyword evidence="1" id="KW-0805">Transcription regulation</keyword>
<dbReference type="SUPFAM" id="SSF46785">
    <property type="entry name" value="Winged helix' DNA-binding domain"/>
    <property type="match status" value="1"/>
</dbReference>
<evidence type="ECO:0000256" key="2">
    <source>
        <dbReference type="ARBA" id="ARBA00023125"/>
    </source>
</evidence>
<dbReference type="InterPro" id="IPR036390">
    <property type="entry name" value="WH_DNA-bd_sf"/>
</dbReference>
<dbReference type="NCBIfam" id="NF033788">
    <property type="entry name" value="HTH_metalloreg"/>
    <property type="match status" value="1"/>
</dbReference>
<accession>A0A5M6DAW4</accession>
<gene>
    <name evidence="5" type="ORF">F0145_16620</name>
</gene>
<evidence type="ECO:0000256" key="3">
    <source>
        <dbReference type="ARBA" id="ARBA00023163"/>
    </source>
</evidence>
<dbReference type="GO" id="GO:0003700">
    <property type="term" value="F:DNA-binding transcription factor activity"/>
    <property type="evidence" value="ECO:0007669"/>
    <property type="project" value="InterPro"/>
</dbReference>
<dbReference type="Pfam" id="PF12840">
    <property type="entry name" value="HTH_20"/>
    <property type="match status" value="1"/>
</dbReference>
<feature type="domain" description="HTH arsR-type" evidence="4">
    <location>
        <begin position="1"/>
        <end position="95"/>
    </location>
</feature>
<dbReference type="CDD" id="cd00090">
    <property type="entry name" value="HTH_ARSR"/>
    <property type="match status" value="1"/>
</dbReference>
<dbReference type="PANTHER" id="PTHR33154">
    <property type="entry name" value="TRANSCRIPTIONAL REGULATOR, ARSR FAMILY"/>
    <property type="match status" value="1"/>
</dbReference>
<dbReference type="InterPro" id="IPR001845">
    <property type="entry name" value="HTH_ArsR_DNA-bd_dom"/>
</dbReference>
<dbReference type="RefSeq" id="WP_150089963.1">
    <property type="nucleotide sequence ID" value="NZ_VWSF01000013.1"/>
</dbReference>
<dbReference type="InterPro" id="IPR051081">
    <property type="entry name" value="HTH_MetalResp_TranReg"/>
</dbReference>
<dbReference type="PROSITE" id="PS50987">
    <property type="entry name" value="HTH_ARSR_2"/>
    <property type="match status" value="1"/>
</dbReference>
<sequence length="96" mass="10285">MAADFKNLEKTAKALGDVNRLKILALLAQQGGTGPCSAIQECLALAQPSVSHHLKILTEAGLIKAEKAGRNYTYTLQPTAFELFISGISFNKPVNN</sequence>
<keyword evidence="2" id="KW-0238">DNA-binding</keyword>
<name>A0A5M6DAW4_9BACT</name>
<dbReference type="GO" id="GO:0003677">
    <property type="term" value="F:DNA binding"/>
    <property type="evidence" value="ECO:0007669"/>
    <property type="project" value="UniProtKB-KW"/>
</dbReference>
<evidence type="ECO:0000259" key="4">
    <source>
        <dbReference type="PROSITE" id="PS50987"/>
    </source>
</evidence>
<protein>
    <submittedName>
        <fullName evidence="5">Helix-turn-helix transcriptional regulator</fullName>
    </submittedName>
</protein>
<dbReference type="PANTHER" id="PTHR33154:SF33">
    <property type="entry name" value="TRANSCRIPTIONAL REPRESSOR SDPR"/>
    <property type="match status" value="1"/>
</dbReference>
<dbReference type="Gene3D" id="1.10.10.10">
    <property type="entry name" value="Winged helix-like DNA-binding domain superfamily/Winged helix DNA-binding domain"/>
    <property type="match status" value="1"/>
</dbReference>
<evidence type="ECO:0000313" key="5">
    <source>
        <dbReference type="EMBL" id="KAA5543540.1"/>
    </source>
</evidence>
<organism evidence="5 6">
    <name type="scientific">Adhaeribacter rhizoryzae</name>
    <dbReference type="NCBI Taxonomy" id="2607907"/>
    <lineage>
        <taxon>Bacteria</taxon>
        <taxon>Pseudomonadati</taxon>
        <taxon>Bacteroidota</taxon>
        <taxon>Cytophagia</taxon>
        <taxon>Cytophagales</taxon>
        <taxon>Hymenobacteraceae</taxon>
        <taxon>Adhaeribacter</taxon>
    </lineage>
</organism>
<comment type="caution">
    <text evidence="5">The sequence shown here is derived from an EMBL/GenBank/DDBJ whole genome shotgun (WGS) entry which is preliminary data.</text>
</comment>
<dbReference type="AlphaFoldDB" id="A0A5M6DAW4"/>
<dbReference type="Proteomes" id="UP000323426">
    <property type="component" value="Unassembled WGS sequence"/>
</dbReference>
<keyword evidence="6" id="KW-1185">Reference proteome</keyword>
<reference evidence="5 6" key="1">
    <citation type="submission" date="2019-09" db="EMBL/GenBank/DDBJ databases">
        <title>Genome sequence and assembly of Adhaeribacter sp.</title>
        <authorList>
            <person name="Chhetri G."/>
        </authorList>
    </citation>
    <scope>NUCLEOTIDE SEQUENCE [LARGE SCALE GENOMIC DNA]</scope>
    <source>
        <strain evidence="5 6">DK36</strain>
    </source>
</reference>